<keyword evidence="3" id="KW-1185">Reference proteome</keyword>
<evidence type="ECO:0000313" key="2">
    <source>
        <dbReference type="EMBL" id="KEF57090.1"/>
    </source>
</evidence>
<reference evidence="2 3" key="1">
    <citation type="submission" date="2013-03" db="EMBL/GenBank/DDBJ databases">
        <title>The Genome Sequence of Exophiala aquamarina CBS 119918.</title>
        <authorList>
            <consortium name="The Broad Institute Genomics Platform"/>
            <person name="Cuomo C."/>
            <person name="de Hoog S."/>
            <person name="Gorbushina A."/>
            <person name="Walker B."/>
            <person name="Young S.K."/>
            <person name="Zeng Q."/>
            <person name="Gargeya S."/>
            <person name="Fitzgerald M."/>
            <person name="Haas B."/>
            <person name="Abouelleil A."/>
            <person name="Allen A.W."/>
            <person name="Alvarado L."/>
            <person name="Arachchi H.M."/>
            <person name="Berlin A.M."/>
            <person name="Chapman S.B."/>
            <person name="Gainer-Dewar J."/>
            <person name="Goldberg J."/>
            <person name="Griggs A."/>
            <person name="Gujja S."/>
            <person name="Hansen M."/>
            <person name="Howarth C."/>
            <person name="Imamovic A."/>
            <person name="Ireland A."/>
            <person name="Larimer J."/>
            <person name="McCowan C."/>
            <person name="Murphy C."/>
            <person name="Pearson M."/>
            <person name="Poon T.W."/>
            <person name="Priest M."/>
            <person name="Roberts A."/>
            <person name="Saif S."/>
            <person name="Shea T."/>
            <person name="Sisk P."/>
            <person name="Sykes S."/>
            <person name="Wortman J."/>
            <person name="Nusbaum C."/>
            <person name="Birren B."/>
        </authorList>
    </citation>
    <scope>NUCLEOTIDE SEQUENCE [LARGE SCALE GENOMIC DNA]</scope>
    <source>
        <strain evidence="2 3">CBS 119918</strain>
    </source>
</reference>
<organism evidence="2 3">
    <name type="scientific">Exophiala aquamarina CBS 119918</name>
    <dbReference type="NCBI Taxonomy" id="1182545"/>
    <lineage>
        <taxon>Eukaryota</taxon>
        <taxon>Fungi</taxon>
        <taxon>Dikarya</taxon>
        <taxon>Ascomycota</taxon>
        <taxon>Pezizomycotina</taxon>
        <taxon>Eurotiomycetes</taxon>
        <taxon>Chaetothyriomycetidae</taxon>
        <taxon>Chaetothyriales</taxon>
        <taxon>Herpotrichiellaceae</taxon>
        <taxon>Exophiala</taxon>
    </lineage>
</organism>
<evidence type="ECO:0000313" key="3">
    <source>
        <dbReference type="Proteomes" id="UP000027920"/>
    </source>
</evidence>
<sequence length="184" mass="20380">MDLAKDMALECPSPEPDDSTVCTGITPPETITDSFDAVGNAELRIPTAPAPGNTFFIRSVACGRFLKLFDGRLVLGHEDGCSSHWNCVEKDYWLGFKNMASGNYLGHSGGQKADLRCSVPHHRQHEYFTIRPVEGEDYIAYVLLTTFRERLSFVRMEVANEVESLVTSNNGSASDGIAWEFLKV</sequence>
<dbReference type="PANTHER" id="PTHR39697:SF2">
    <property type="entry name" value="CYANOVIRIN-N DOMAIN-CONTAINING PROTEIN"/>
    <property type="match status" value="1"/>
</dbReference>
<dbReference type="AlphaFoldDB" id="A0A072PNH9"/>
<dbReference type="VEuPathDB" id="FungiDB:A1O9_07280"/>
<name>A0A072PNH9_9EURO</name>
<accession>A0A072PNH9</accession>
<dbReference type="RefSeq" id="XP_013259680.1">
    <property type="nucleotide sequence ID" value="XM_013404226.1"/>
</dbReference>
<dbReference type="HOGENOM" id="CLU_076163_1_1_1"/>
<gene>
    <name evidence="2" type="ORF">A1O9_07280</name>
</gene>
<dbReference type="EMBL" id="AMGV01000005">
    <property type="protein sequence ID" value="KEF57090.1"/>
    <property type="molecule type" value="Genomic_DNA"/>
</dbReference>
<evidence type="ECO:0000256" key="1">
    <source>
        <dbReference type="SAM" id="MobiDB-lite"/>
    </source>
</evidence>
<dbReference type="GeneID" id="25282194"/>
<dbReference type="PANTHER" id="PTHR39697">
    <property type="entry name" value="RICIN B LECTIN DOMAIN-CONTAINING PROTEIN-RELATED"/>
    <property type="match status" value="1"/>
</dbReference>
<feature type="region of interest" description="Disordered" evidence="1">
    <location>
        <begin position="1"/>
        <end position="20"/>
    </location>
</feature>
<protein>
    <submittedName>
        <fullName evidence="2">Uncharacterized protein</fullName>
    </submittedName>
</protein>
<proteinExistence type="predicted"/>
<comment type="caution">
    <text evidence="2">The sequence shown here is derived from an EMBL/GenBank/DDBJ whole genome shotgun (WGS) entry which is preliminary data.</text>
</comment>
<dbReference type="OrthoDB" id="5289641at2759"/>
<dbReference type="Proteomes" id="UP000027920">
    <property type="component" value="Unassembled WGS sequence"/>
</dbReference>